<proteinExistence type="predicted"/>
<dbReference type="Proteomes" id="UP000095185">
    <property type="component" value="Chromosome"/>
</dbReference>
<dbReference type="STRING" id="274537.BIU88_01230"/>
<feature type="domain" description="Peptidase C14 caspase" evidence="1">
    <location>
        <begin position="2"/>
        <end position="185"/>
    </location>
</feature>
<evidence type="ECO:0000313" key="3">
    <source>
        <dbReference type="Proteomes" id="UP000095185"/>
    </source>
</evidence>
<gene>
    <name evidence="2" type="ORF">BIU88_01230</name>
</gene>
<reference evidence="2" key="1">
    <citation type="submission" date="2016-09" db="EMBL/GenBank/DDBJ databases">
        <title>Genome sequence of Chlorobaculum limnaeum.</title>
        <authorList>
            <person name="Liu Z."/>
            <person name="Tank M."/>
            <person name="Bryant D.A."/>
        </authorList>
    </citation>
    <scope>NUCLEOTIDE SEQUENCE [LARGE SCALE GENOMIC DNA]</scope>
    <source>
        <strain evidence="2">DSM 1677</strain>
    </source>
</reference>
<dbReference type="Pfam" id="PF00656">
    <property type="entry name" value="Peptidase_C14"/>
    <property type="match status" value="1"/>
</dbReference>
<protein>
    <recommendedName>
        <fullName evidence="1">Peptidase C14 caspase domain-containing protein</fullName>
    </recommendedName>
</protein>
<name>A0A1D8CXQ9_CHLLM</name>
<dbReference type="EMBL" id="CP017305">
    <property type="protein sequence ID" value="AOS82891.1"/>
    <property type="molecule type" value="Genomic_DNA"/>
</dbReference>
<dbReference type="GO" id="GO:0006508">
    <property type="term" value="P:proteolysis"/>
    <property type="evidence" value="ECO:0007669"/>
    <property type="project" value="InterPro"/>
</dbReference>
<dbReference type="Gene3D" id="3.40.50.1460">
    <property type="match status" value="1"/>
</dbReference>
<evidence type="ECO:0000313" key="2">
    <source>
        <dbReference type="EMBL" id="AOS82891.1"/>
    </source>
</evidence>
<sequence>MRALLEATDKYSHIEVIENVKADDLKTRIREAIDKSQSPTELFFYYTGHGYQNEDEFFYCATNFDAKRPNETGISTTELHMLLRLAESDLVVKVIDACNSGSLLVKSELITPQNKQGFKNLIQISSCLDSQNSLTGNPLSLFTEKFRLSVLRKMEGVVYYTDAINALRDEFINNNSQTPFFVSQVTGREEFVDDARRFDKIRDSLIPVNEVDSGLVDEQSSVPALTSLQILEAREACMVNPEKMNAFVGDFFDALKSKISINEFADYFSIEFTEHGGFYEDTTRNFIIRVLSQEKRYDNFVTANYSKKYKHRNSLNFMLFPDDDDFVETYDLLLNCSMSRVQFRLIITPKFSPLQRIKLVVSCAPSMDTCYVFGFFVRFNGNARQQLRQPVIAMLSFPQ</sequence>
<evidence type="ECO:0000259" key="1">
    <source>
        <dbReference type="Pfam" id="PF00656"/>
    </source>
</evidence>
<dbReference type="GO" id="GO:0004197">
    <property type="term" value="F:cysteine-type endopeptidase activity"/>
    <property type="evidence" value="ECO:0007669"/>
    <property type="project" value="InterPro"/>
</dbReference>
<dbReference type="AlphaFoldDB" id="A0A1D8CXQ9"/>
<dbReference type="InterPro" id="IPR011600">
    <property type="entry name" value="Pept_C14_caspase"/>
</dbReference>
<organism evidence="2 3">
    <name type="scientific">Chlorobaculum limnaeum</name>
    <dbReference type="NCBI Taxonomy" id="274537"/>
    <lineage>
        <taxon>Bacteria</taxon>
        <taxon>Pseudomonadati</taxon>
        <taxon>Chlorobiota</taxon>
        <taxon>Chlorobiia</taxon>
        <taxon>Chlorobiales</taxon>
        <taxon>Chlorobiaceae</taxon>
        <taxon>Chlorobaculum</taxon>
    </lineage>
</organism>
<accession>A0A1D8CXQ9</accession>
<dbReference type="KEGG" id="clz:BIU88_01230"/>
<keyword evidence="3" id="KW-1185">Reference proteome</keyword>